<feature type="region of interest" description="Disordered" evidence="8">
    <location>
        <begin position="153"/>
        <end position="197"/>
    </location>
</feature>
<dbReference type="AlphaFoldDB" id="A0A6A5Z3W0"/>
<evidence type="ECO:0000259" key="10">
    <source>
        <dbReference type="PROSITE" id="PS50157"/>
    </source>
</evidence>
<dbReference type="PROSITE" id="PS00463">
    <property type="entry name" value="ZN2_CY6_FUNGAL_1"/>
    <property type="match status" value="1"/>
</dbReference>
<dbReference type="PANTHER" id="PTHR47660:SF2">
    <property type="entry name" value="TRANSCRIPTION FACTOR WITH C2H2 AND ZN(2)-CYS(6) DNA BINDING DOMAIN (EUROFUNG)"/>
    <property type="match status" value="1"/>
</dbReference>
<dbReference type="GO" id="GO:0006351">
    <property type="term" value="P:DNA-templated transcription"/>
    <property type="evidence" value="ECO:0007669"/>
    <property type="project" value="InterPro"/>
</dbReference>
<dbReference type="PANTHER" id="PTHR47660">
    <property type="entry name" value="TRANSCRIPTION FACTOR WITH C2H2 AND ZN(2)-CYS(6) DNA BINDING DOMAIN (EUROFUNG)-RELATED-RELATED"/>
    <property type="match status" value="1"/>
</dbReference>
<feature type="domain" description="C2H2-type" evidence="10">
    <location>
        <begin position="51"/>
        <end position="78"/>
    </location>
</feature>
<evidence type="ECO:0000259" key="9">
    <source>
        <dbReference type="PROSITE" id="PS50048"/>
    </source>
</evidence>
<reference evidence="11" key="1">
    <citation type="journal article" date="2020" name="Stud. Mycol.">
        <title>101 Dothideomycetes genomes: a test case for predicting lifestyles and emergence of pathogens.</title>
        <authorList>
            <person name="Haridas S."/>
            <person name="Albert R."/>
            <person name="Binder M."/>
            <person name="Bloem J."/>
            <person name="Labutti K."/>
            <person name="Salamov A."/>
            <person name="Andreopoulos B."/>
            <person name="Baker S."/>
            <person name="Barry K."/>
            <person name="Bills G."/>
            <person name="Bluhm B."/>
            <person name="Cannon C."/>
            <person name="Castanera R."/>
            <person name="Culley D."/>
            <person name="Daum C."/>
            <person name="Ezra D."/>
            <person name="Gonzalez J."/>
            <person name="Henrissat B."/>
            <person name="Kuo A."/>
            <person name="Liang C."/>
            <person name="Lipzen A."/>
            <person name="Lutzoni F."/>
            <person name="Magnuson J."/>
            <person name="Mondo S."/>
            <person name="Nolan M."/>
            <person name="Ohm R."/>
            <person name="Pangilinan J."/>
            <person name="Park H.-J."/>
            <person name="Ramirez L."/>
            <person name="Alfaro M."/>
            <person name="Sun H."/>
            <person name="Tritt A."/>
            <person name="Yoshinaga Y."/>
            <person name="Zwiers L.-H."/>
            <person name="Turgeon B."/>
            <person name="Goodwin S."/>
            <person name="Spatafora J."/>
            <person name="Crous P."/>
            <person name="Grigoriev I."/>
        </authorList>
    </citation>
    <scope>NUCLEOTIDE SEQUENCE</scope>
    <source>
        <strain evidence="11">CBS 627.86</strain>
    </source>
</reference>
<proteinExistence type="predicted"/>
<feature type="compositionally biased region" description="Polar residues" evidence="8">
    <location>
        <begin position="272"/>
        <end position="281"/>
    </location>
</feature>
<gene>
    <name evidence="11" type="ORF">BDV96DRAFT_496053</name>
</gene>
<keyword evidence="6" id="KW-0539">Nucleus</keyword>
<evidence type="ECO:0000256" key="8">
    <source>
        <dbReference type="SAM" id="MobiDB-lite"/>
    </source>
</evidence>
<dbReference type="InterPro" id="IPR013087">
    <property type="entry name" value="Znf_C2H2_type"/>
</dbReference>
<name>A0A6A5Z3W0_9PLEO</name>
<evidence type="ECO:0000256" key="4">
    <source>
        <dbReference type="ARBA" id="ARBA00023015"/>
    </source>
</evidence>
<feature type="compositionally biased region" description="Basic and acidic residues" evidence="8">
    <location>
        <begin position="330"/>
        <end position="350"/>
    </location>
</feature>
<feature type="region of interest" description="Disordered" evidence="8">
    <location>
        <begin position="324"/>
        <end position="350"/>
    </location>
</feature>
<feature type="compositionally biased region" description="Basic and acidic residues" evidence="8">
    <location>
        <begin position="285"/>
        <end position="298"/>
    </location>
</feature>
<evidence type="ECO:0000256" key="3">
    <source>
        <dbReference type="ARBA" id="ARBA00022833"/>
    </source>
</evidence>
<feature type="compositionally biased region" description="Basic and acidic residues" evidence="8">
    <location>
        <begin position="163"/>
        <end position="172"/>
    </location>
</feature>
<dbReference type="InterPro" id="IPR007219">
    <property type="entry name" value="XnlR_reg_dom"/>
</dbReference>
<dbReference type="Gene3D" id="4.10.240.10">
    <property type="entry name" value="Zn(2)-C6 fungal-type DNA-binding domain"/>
    <property type="match status" value="1"/>
</dbReference>
<keyword evidence="3" id="KW-0862">Zinc</keyword>
<keyword evidence="12" id="KW-1185">Reference proteome</keyword>
<feature type="region of interest" description="Disordered" evidence="8">
    <location>
        <begin position="270"/>
        <end position="298"/>
    </location>
</feature>
<evidence type="ECO:0000256" key="2">
    <source>
        <dbReference type="ARBA" id="ARBA00022771"/>
    </source>
</evidence>
<dbReference type="SMART" id="SM00355">
    <property type="entry name" value="ZnF_C2H2"/>
    <property type="match status" value="2"/>
</dbReference>
<dbReference type="InterPro" id="IPR001138">
    <property type="entry name" value="Zn2Cys6_DnaBD"/>
</dbReference>
<sequence length="863" mass="97034">MEEQAGSFDFALPEPSTEAERLFQCNTCKRSFTRADHLTRHVRSHTRQKPYVCPICTKGFARVDLLKRHVAGHNDANKRQKRDIVRASRVIQACEACSQMHLRCEDAKPCNRCRKKNIDCRFPDALDPDNQIHTIHAAQDLFNISNNLLEDDTRGNMGASTQQEDHMRRLDDAAQPSAGGSEGERPAHSHHSTALDPNLDTAVLGFGEHAFETSPNSLPDFLRNMPPLESCFSGHGTPRGIMDVHFDWDINFNDLDMGLLDQYNMQIPFFPNTPSTETGSIEKQPPPEETSRQDDVTGRAEAFQKSVWRYLPQSNRDYGAAEQPNLALSDSDRASEHQSHLSSRRVTEERLQQSTRDSLLALVLGTCRSANVTRIASAFPGIDLLDALVQYFLSSPSLDSTFWFHIPTFSPATIRTELLATLIAASAASTPDVSLRKLGFALQESSRASQARAFEEDNTAIRNLQAIQCLLLLLEIGMWSGISRKMEIAESFLQPLVTMLRRGGRFRRTTWAEIVPELSDEGAVLSEKWNRWVLQESYLRLVYRAFQHDRQSSLALLKPPLISYSEMQLPLPCSDTLWQSTTAHFWKAKYLSSQRSAQPPSPTDCLLDLSHLRRHDFASVNFLYMIWGMIWEYRQMATVAGKTHIQPNNSLILSSRHQELTKYLSDFEVSCSSAGRAGDQRIILQLMLLHLNAPLDEMQLFAGIEGPEEARRAFAALKDWVTAADARQSLFHAGQILKAAELLSSGQLRNFFSIAVYHASLILWGYAVLKRSITRRENTISVVQDLVSLDEDNLEVRRFITLDQGTPAIRSSKDALIELGDINGLMETLINLLRSNHGPLPESCPPLVENLVQLMEGLRSATA</sequence>
<evidence type="ECO:0000256" key="6">
    <source>
        <dbReference type="ARBA" id="ARBA00023242"/>
    </source>
</evidence>
<evidence type="ECO:0000313" key="12">
    <source>
        <dbReference type="Proteomes" id="UP000799770"/>
    </source>
</evidence>
<dbReference type="PROSITE" id="PS50157">
    <property type="entry name" value="ZINC_FINGER_C2H2_2"/>
    <property type="match status" value="2"/>
</dbReference>
<dbReference type="InterPro" id="IPR036864">
    <property type="entry name" value="Zn2-C6_fun-type_DNA-bd_sf"/>
</dbReference>
<protein>
    <submittedName>
        <fullName evidence="11">Fungal-specific transcription factor domain-containing protein</fullName>
    </submittedName>
</protein>
<dbReference type="GO" id="GO:0008270">
    <property type="term" value="F:zinc ion binding"/>
    <property type="evidence" value="ECO:0007669"/>
    <property type="project" value="UniProtKB-KW"/>
</dbReference>
<dbReference type="GO" id="GO:0000981">
    <property type="term" value="F:DNA-binding transcription factor activity, RNA polymerase II-specific"/>
    <property type="evidence" value="ECO:0007669"/>
    <property type="project" value="InterPro"/>
</dbReference>
<dbReference type="Gene3D" id="3.30.160.60">
    <property type="entry name" value="Classic Zinc Finger"/>
    <property type="match status" value="2"/>
</dbReference>
<feature type="domain" description="C2H2-type" evidence="10">
    <location>
        <begin position="23"/>
        <end position="50"/>
    </location>
</feature>
<dbReference type="OrthoDB" id="40579at2759"/>
<organism evidence="11 12">
    <name type="scientific">Lophiotrema nucula</name>
    <dbReference type="NCBI Taxonomy" id="690887"/>
    <lineage>
        <taxon>Eukaryota</taxon>
        <taxon>Fungi</taxon>
        <taxon>Dikarya</taxon>
        <taxon>Ascomycota</taxon>
        <taxon>Pezizomycotina</taxon>
        <taxon>Dothideomycetes</taxon>
        <taxon>Pleosporomycetidae</taxon>
        <taxon>Pleosporales</taxon>
        <taxon>Lophiotremataceae</taxon>
        <taxon>Lophiotrema</taxon>
    </lineage>
</organism>
<evidence type="ECO:0000256" key="5">
    <source>
        <dbReference type="ARBA" id="ARBA00023163"/>
    </source>
</evidence>
<dbReference type="PROSITE" id="PS00028">
    <property type="entry name" value="ZINC_FINGER_C2H2_1"/>
    <property type="match status" value="2"/>
</dbReference>
<dbReference type="FunFam" id="3.30.160.60:FF:002343">
    <property type="entry name" value="Zinc finger protein 33A"/>
    <property type="match status" value="1"/>
</dbReference>
<dbReference type="PROSITE" id="PS50048">
    <property type="entry name" value="ZN2_CY6_FUNGAL_2"/>
    <property type="match status" value="1"/>
</dbReference>
<accession>A0A6A5Z3W0</accession>
<dbReference type="SUPFAM" id="SSF57701">
    <property type="entry name" value="Zn2/Cys6 DNA-binding domain"/>
    <property type="match status" value="1"/>
</dbReference>
<dbReference type="CDD" id="cd00067">
    <property type="entry name" value="GAL4"/>
    <property type="match status" value="1"/>
</dbReference>
<evidence type="ECO:0000313" key="11">
    <source>
        <dbReference type="EMBL" id="KAF2113754.1"/>
    </source>
</evidence>
<dbReference type="CDD" id="cd12148">
    <property type="entry name" value="fungal_TF_MHR"/>
    <property type="match status" value="1"/>
</dbReference>
<dbReference type="EMBL" id="ML977327">
    <property type="protein sequence ID" value="KAF2113754.1"/>
    <property type="molecule type" value="Genomic_DNA"/>
</dbReference>
<keyword evidence="2 7" id="KW-0863">Zinc-finger</keyword>
<dbReference type="Pfam" id="PF00096">
    <property type="entry name" value="zf-C2H2"/>
    <property type="match status" value="2"/>
</dbReference>
<keyword evidence="4" id="KW-0805">Transcription regulation</keyword>
<keyword evidence="5" id="KW-0804">Transcription</keyword>
<dbReference type="GO" id="GO:0003677">
    <property type="term" value="F:DNA binding"/>
    <property type="evidence" value="ECO:0007669"/>
    <property type="project" value="InterPro"/>
</dbReference>
<evidence type="ECO:0000256" key="7">
    <source>
        <dbReference type="PROSITE-ProRule" id="PRU00042"/>
    </source>
</evidence>
<keyword evidence="1" id="KW-0479">Metal-binding</keyword>
<dbReference type="Proteomes" id="UP000799770">
    <property type="component" value="Unassembled WGS sequence"/>
</dbReference>
<dbReference type="SUPFAM" id="SSF57667">
    <property type="entry name" value="beta-beta-alpha zinc fingers"/>
    <property type="match status" value="1"/>
</dbReference>
<dbReference type="InterPro" id="IPR036236">
    <property type="entry name" value="Znf_C2H2_sf"/>
</dbReference>
<dbReference type="Pfam" id="PF00172">
    <property type="entry name" value="Zn_clus"/>
    <property type="match status" value="1"/>
</dbReference>
<feature type="domain" description="Zn(2)-C6 fungal-type" evidence="9">
    <location>
        <begin position="93"/>
        <end position="122"/>
    </location>
</feature>
<dbReference type="SMART" id="SM00066">
    <property type="entry name" value="GAL4"/>
    <property type="match status" value="1"/>
</dbReference>
<evidence type="ECO:0000256" key="1">
    <source>
        <dbReference type="ARBA" id="ARBA00022723"/>
    </source>
</evidence>
<dbReference type="Pfam" id="PF04082">
    <property type="entry name" value="Fungal_trans"/>
    <property type="match status" value="1"/>
</dbReference>